<feature type="domain" description="Prepilin peptidase dependent protein C-like C-terminal" evidence="1">
    <location>
        <begin position="17"/>
        <end position="85"/>
    </location>
</feature>
<dbReference type="EMBL" id="VHJA01000066">
    <property type="protein sequence ID" value="TPV38452.1"/>
    <property type="molecule type" value="Genomic_DNA"/>
</dbReference>
<evidence type="ECO:0000313" key="2">
    <source>
        <dbReference type="EMBL" id="TPV38452.1"/>
    </source>
</evidence>
<protein>
    <submittedName>
        <fullName evidence="2">Prepilin-type cleavage/methylation domain-containing protein</fullName>
    </submittedName>
</protein>
<gene>
    <name evidence="2" type="ORF">FJW01_17405</name>
</gene>
<sequence length="85" mass="9602">MFALLLMALSTSTLLHYHRALALSFSQQWAQREAWRVAGQRLIGHEVAGWVSRLQQKSGPSGCILLQADVTGPWQRRATLTRLRC</sequence>
<organism evidence="2 3">
    <name type="scientific">Pantoea deleyi</name>
    <dbReference type="NCBI Taxonomy" id="470932"/>
    <lineage>
        <taxon>Bacteria</taxon>
        <taxon>Pseudomonadati</taxon>
        <taxon>Pseudomonadota</taxon>
        <taxon>Gammaproteobacteria</taxon>
        <taxon>Enterobacterales</taxon>
        <taxon>Erwiniaceae</taxon>
        <taxon>Pantoea</taxon>
    </lineage>
</organism>
<dbReference type="Proteomes" id="UP000317747">
    <property type="component" value="Unassembled WGS sequence"/>
</dbReference>
<accession>A0A506PYL1</accession>
<dbReference type="AlphaFoldDB" id="A0A506PYL1"/>
<dbReference type="InterPro" id="IPR022204">
    <property type="entry name" value="PpdC-like_C"/>
</dbReference>
<evidence type="ECO:0000313" key="3">
    <source>
        <dbReference type="Proteomes" id="UP000317747"/>
    </source>
</evidence>
<comment type="caution">
    <text evidence="2">The sequence shown here is derived from an EMBL/GenBank/DDBJ whole genome shotgun (WGS) entry which is preliminary data.</text>
</comment>
<keyword evidence="3" id="KW-1185">Reference proteome</keyword>
<dbReference type="Pfam" id="PF12528">
    <property type="entry name" value="T2SSppdC"/>
    <property type="match status" value="1"/>
</dbReference>
<dbReference type="OrthoDB" id="6522830at2"/>
<proteinExistence type="predicted"/>
<name>A0A506PYL1_9GAMM</name>
<evidence type="ECO:0000259" key="1">
    <source>
        <dbReference type="Pfam" id="PF12528"/>
    </source>
</evidence>
<reference evidence="2 3" key="1">
    <citation type="submission" date="2019-06" db="EMBL/GenBank/DDBJ databases">
        <title>Taxogenomics and systematics of the genus Pantoea.</title>
        <authorList>
            <person name="Tambong J.T."/>
        </authorList>
    </citation>
    <scope>NUCLEOTIDE SEQUENCE [LARGE SCALE GENOMIC DNA]</scope>
    <source>
        <strain evidence="2 3">LMG 24200</strain>
    </source>
</reference>